<sequence length="412" mass="43908">MIMQRTVTAVGCAALAAVAAGVPAIASAAGPAAAPAGPATVTATIAKAPAGLDPRDFELRRGPSHAAPMRALDRVLRHGGVDGVIRSSGQQKLGRGCGRPAAVPAGSLVHCFDRADTATRAWVPQGVTTASDAFAGERSPGGGRPVIVSWHNGGKVRVTVVDPDRRTYRHVLLVEPEVRGGRATFTDVGVHAGGIAWYGDTLYVADTRHGLRMFDMRRIYDLGKSAKGSTGHSGRVGLYKGKYYGHGFRYVLPQSGSWRWARGKVGRQCRGSGPPRMSWISIDRTDLPHVLAGGEYCLPNWKRGRVVTWRLEALAGGGPVRPTGGAELPADRIQGAVRTNGRWWFSQSRGARQRGRLLTARSTASGWSGVRSRASSHGPEDLSCQRGAHRVWTVAEYAGRRALWSFRAGSCA</sequence>
<protein>
    <recommendedName>
        <fullName evidence="4">Secreted protein</fullName>
    </recommendedName>
</protein>
<evidence type="ECO:0000313" key="2">
    <source>
        <dbReference type="EMBL" id="SNS59890.1"/>
    </source>
</evidence>
<dbReference type="AlphaFoldDB" id="A0A239FSN6"/>
<name>A0A239FSN6_9ACTN</name>
<organism evidence="2 3">
    <name type="scientific">Actinomadura meyerae</name>
    <dbReference type="NCBI Taxonomy" id="240840"/>
    <lineage>
        <taxon>Bacteria</taxon>
        <taxon>Bacillati</taxon>
        <taxon>Actinomycetota</taxon>
        <taxon>Actinomycetes</taxon>
        <taxon>Streptosporangiales</taxon>
        <taxon>Thermomonosporaceae</taxon>
        <taxon>Actinomadura</taxon>
    </lineage>
</organism>
<dbReference type="EMBL" id="FZOR01000006">
    <property type="protein sequence ID" value="SNS59890.1"/>
    <property type="molecule type" value="Genomic_DNA"/>
</dbReference>
<feature type="chain" id="PRO_5013122466" description="Secreted protein" evidence="1">
    <location>
        <begin position="29"/>
        <end position="412"/>
    </location>
</feature>
<dbReference type="SUPFAM" id="SSF63825">
    <property type="entry name" value="YWTD domain"/>
    <property type="match status" value="1"/>
</dbReference>
<evidence type="ECO:0000256" key="1">
    <source>
        <dbReference type="SAM" id="SignalP"/>
    </source>
</evidence>
<reference evidence="2 3" key="1">
    <citation type="submission" date="2017-06" db="EMBL/GenBank/DDBJ databases">
        <authorList>
            <person name="Kim H.J."/>
            <person name="Triplett B.A."/>
        </authorList>
    </citation>
    <scope>NUCLEOTIDE SEQUENCE [LARGE SCALE GENOMIC DNA]</scope>
    <source>
        <strain evidence="2 3">DSM 44715</strain>
    </source>
</reference>
<keyword evidence="3" id="KW-1185">Reference proteome</keyword>
<evidence type="ECO:0008006" key="4">
    <source>
        <dbReference type="Google" id="ProtNLM"/>
    </source>
</evidence>
<gene>
    <name evidence="2" type="ORF">SAMN05443665_1006156</name>
</gene>
<accession>A0A239FSN6</accession>
<feature type="signal peptide" evidence="1">
    <location>
        <begin position="1"/>
        <end position="28"/>
    </location>
</feature>
<evidence type="ECO:0000313" key="3">
    <source>
        <dbReference type="Proteomes" id="UP000198318"/>
    </source>
</evidence>
<dbReference type="Proteomes" id="UP000198318">
    <property type="component" value="Unassembled WGS sequence"/>
</dbReference>
<keyword evidence="1" id="KW-0732">Signal</keyword>
<proteinExistence type="predicted"/>